<keyword evidence="1" id="KW-1133">Transmembrane helix</keyword>
<protein>
    <submittedName>
        <fullName evidence="2">Uncharacterized protein</fullName>
    </submittedName>
</protein>
<proteinExistence type="predicted"/>
<organism evidence="2 3">
    <name type="scientific">Paracoccidioides lutzii (strain ATCC MYA-826 / Pb01)</name>
    <name type="common">Paracoccidioides brasiliensis</name>
    <dbReference type="NCBI Taxonomy" id="502779"/>
    <lineage>
        <taxon>Eukaryota</taxon>
        <taxon>Fungi</taxon>
        <taxon>Dikarya</taxon>
        <taxon>Ascomycota</taxon>
        <taxon>Pezizomycotina</taxon>
        <taxon>Eurotiomycetes</taxon>
        <taxon>Eurotiomycetidae</taxon>
        <taxon>Onygenales</taxon>
        <taxon>Ajellomycetaceae</taxon>
        <taxon>Paracoccidioides</taxon>
    </lineage>
</organism>
<evidence type="ECO:0000313" key="2">
    <source>
        <dbReference type="EMBL" id="EEH37232.2"/>
    </source>
</evidence>
<gene>
    <name evidence="2" type="ORF">PAAG_07788</name>
</gene>
<keyword evidence="3" id="KW-1185">Reference proteome</keyword>
<dbReference type="Pfam" id="PF11913">
    <property type="entry name" value="DUF3431"/>
    <property type="match status" value="1"/>
</dbReference>
<dbReference type="RefSeq" id="XP_015700723.1">
    <property type="nucleotide sequence ID" value="XM_015846329.1"/>
</dbReference>
<dbReference type="GeneID" id="9093709"/>
<evidence type="ECO:0000256" key="1">
    <source>
        <dbReference type="SAM" id="Phobius"/>
    </source>
</evidence>
<dbReference type="eggNOG" id="ENOG502QRU5">
    <property type="taxonomic scope" value="Eukaryota"/>
</dbReference>
<dbReference type="PANTHER" id="PTHR37490:SF3">
    <property type="entry name" value="DUF3431 DOMAIN CONTAINING PROTEIN"/>
    <property type="match status" value="1"/>
</dbReference>
<dbReference type="VEuPathDB" id="FungiDB:PAAG_07788"/>
<keyword evidence="1" id="KW-0812">Transmembrane</keyword>
<dbReference type="AlphaFoldDB" id="C1HA59"/>
<keyword evidence="1" id="KW-0472">Membrane</keyword>
<reference evidence="2 3" key="1">
    <citation type="journal article" date="2011" name="PLoS Genet.">
        <title>Comparative genomic analysis of human fungal pathogens causing paracoccidioidomycosis.</title>
        <authorList>
            <person name="Desjardins C.A."/>
            <person name="Champion M.D."/>
            <person name="Holder J.W."/>
            <person name="Muszewska A."/>
            <person name="Goldberg J."/>
            <person name="Bailao A.M."/>
            <person name="Brigido M.M."/>
            <person name="Ferreira M.E."/>
            <person name="Garcia A.M."/>
            <person name="Grynberg M."/>
            <person name="Gujja S."/>
            <person name="Heiman D.I."/>
            <person name="Henn M.R."/>
            <person name="Kodira C.D."/>
            <person name="Leon-Narvaez H."/>
            <person name="Longo L.V."/>
            <person name="Ma L.J."/>
            <person name="Malavazi I."/>
            <person name="Matsuo A.L."/>
            <person name="Morais F.V."/>
            <person name="Pereira M."/>
            <person name="Rodriguez-Brito S."/>
            <person name="Sakthikumar S."/>
            <person name="Salem-Izacc S.M."/>
            <person name="Sykes S.M."/>
            <person name="Teixeira M.M."/>
            <person name="Vallejo M.C."/>
            <person name="Walter M.E."/>
            <person name="Yandava C."/>
            <person name="Young S."/>
            <person name="Zeng Q."/>
            <person name="Zucker J."/>
            <person name="Felipe M.S."/>
            <person name="Goldman G.H."/>
            <person name="Haas B.J."/>
            <person name="McEwen J.G."/>
            <person name="Nino-Vega G."/>
            <person name="Puccia R."/>
            <person name="San-Blas G."/>
            <person name="Soares C.M."/>
            <person name="Birren B.W."/>
            <person name="Cuomo C.A."/>
        </authorList>
    </citation>
    <scope>NUCLEOTIDE SEQUENCE [LARGE SCALE GENOMIC DNA]</scope>
    <source>
        <strain evidence="3">ATCC MYA-826 / Pb01</strain>
    </source>
</reference>
<feature type="transmembrane region" description="Helical" evidence="1">
    <location>
        <begin position="25"/>
        <end position="44"/>
    </location>
</feature>
<sequence length="361" mass="42409">MCISAAHFQPVSFSRLRKLSPTRKLIAFVAALYLFYSIVNFFLARSVTSVLSPLSTLDEIDGLELVVASTKNDNTSWLYEYLPEFKKNIYVTDNPRAKLTVPKNKGREAMVYLTYIIDHYDHLPKHLIFIHPERYQWHNDDPLFDNVPLLQNFQVSFLAKQGYLNLRCVWLVGCPEEIRPLIDAHINLGKLHTGAIYQDSFEELFPGTPVPQKVGVSCCAQFGVTREQILKRPKEEYEHFRQWLLNTSLPDELSGRVFEYSWHVIFGRKAVYCPSARDCYCKQYGLCNLRCRNVGTCEKRYIFPPFIRLPKEWPNSDWYGRPLHDEFPFWLPLPEGVEDRKDADNVYWKHWDNFDHWGWDG</sequence>
<dbReference type="Proteomes" id="UP000002059">
    <property type="component" value="Partially assembled WGS sequence"/>
</dbReference>
<dbReference type="OMA" id="CEADKCE"/>
<dbReference type="InterPro" id="IPR021838">
    <property type="entry name" value="DUF3431"/>
</dbReference>
<dbReference type="EMBL" id="KN294016">
    <property type="protein sequence ID" value="EEH37232.2"/>
    <property type="molecule type" value="Genomic_DNA"/>
</dbReference>
<dbReference type="OrthoDB" id="426718at2759"/>
<evidence type="ECO:0000313" key="3">
    <source>
        <dbReference type="Proteomes" id="UP000002059"/>
    </source>
</evidence>
<name>C1HA59_PARBA</name>
<dbReference type="HOGENOM" id="CLU_031559_3_1_1"/>
<dbReference type="PANTHER" id="PTHR37490">
    <property type="entry name" value="EXPRESSED PROTEIN"/>
    <property type="match status" value="1"/>
</dbReference>
<dbReference type="KEGG" id="pbl:PAAG_07788"/>
<accession>C1HA59</accession>